<reference evidence="1 2" key="1">
    <citation type="submission" date="2023-02" db="EMBL/GenBank/DDBJ databases">
        <authorList>
            <person name="Mo P."/>
        </authorList>
    </citation>
    <scope>NUCLEOTIDE SEQUENCE [LARGE SCALE GENOMIC DNA]</scope>
    <source>
        <strain evidence="1 2">HUAS 3</strain>
    </source>
</reference>
<protein>
    <submittedName>
        <fullName evidence="1">Uncharacterized protein</fullName>
    </submittedName>
</protein>
<sequence length="733" mass="79089">MRLLVREEVGVARDAEVVVCGVPRPDTPAGTPLVVRTPDGGTLPVQVLGAAGDWTAVAFPATVGPLGTVEYTLTAGTAQPTVTVRAVPGPDGVDVDTGAVRFQVRPGAVDPLAGLPGLRSARIHLVGPDGVPHVATCEAADVTVVHDGPLQATVRLTGRYRAAAVGSWAFQADVTATAGAGHVDLDLRVVNDTDEPESAVAEWRVDIGTAAVTAAECGVFDVTHRTTAPFTLRHRGQGHARGIFATAEVAAAEEADAATRWQDASVAGYHDRWEWAELHGRQATNWVLTETPQGTVTVAVHRFGENHPGDVAVGPDGITVRFWPTDAGELRMTQGAAKTRRLRVGVGADRRAGLRLDHPVVPFPADALDTTAVPRILPYRPDRYPHLEAHIREELFGWYQYGQSRGFHDLGDSVQGITVGPRTGYSANNEHDALYALTLHYLRSGERAYHDSAEAYADHLRDIDLIHHSTRNPYEVGGVRAHGRAHLHYVRARTPHGEIWTSVDTGHVWTEGLVLFGQVSGDGRYLDAARRIGDCLVRLHEIGWTRPEPGPRNSGWPLIALASLARATGEARYLDVVGRIARRAVAAQHPDGRWLMRLGLHDDYCAWQNAVLLTGLARTLEIADDPTVRAAFLAGCRALVDLGRNPDGTFVFLGRFDYRWANRSALIREALACAYDATGDDGYLRAGLHGGDRWYRAHGAPPALSNDIAEWRGHLPFLARAHDAGLLTDLGGA</sequence>
<proteinExistence type="predicted"/>
<dbReference type="EMBL" id="CP118615">
    <property type="protein sequence ID" value="WDZ82662.1"/>
    <property type="molecule type" value="Genomic_DNA"/>
</dbReference>
<dbReference type="Proteomes" id="UP001219605">
    <property type="component" value="Chromosome"/>
</dbReference>
<dbReference type="SUPFAM" id="SSF48208">
    <property type="entry name" value="Six-hairpin glycosidases"/>
    <property type="match status" value="1"/>
</dbReference>
<dbReference type="RefSeq" id="WP_275028950.1">
    <property type="nucleotide sequence ID" value="NZ_CP118615.1"/>
</dbReference>
<keyword evidence="2" id="KW-1185">Reference proteome</keyword>
<evidence type="ECO:0000313" key="1">
    <source>
        <dbReference type="EMBL" id="WDZ82662.1"/>
    </source>
</evidence>
<evidence type="ECO:0000313" key="2">
    <source>
        <dbReference type="Proteomes" id="UP001219605"/>
    </source>
</evidence>
<name>A0ABY7ZK49_9ACTN</name>
<gene>
    <name evidence="1" type="ORF">PVK37_19535</name>
</gene>
<dbReference type="Gene3D" id="1.50.10.20">
    <property type="match status" value="1"/>
</dbReference>
<accession>A0ABY7ZK49</accession>
<dbReference type="InterPro" id="IPR008928">
    <property type="entry name" value="6-hairpin_glycosidase_sf"/>
</dbReference>
<organism evidence="1 2">
    <name type="scientific">Micromonospora cathayae</name>
    <dbReference type="NCBI Taxonomy" id="3028804"/>
    <lineage>
        <taxon>Bacteria</taxon>
        <taxon>Bacillati</taxon>
        <taxon>Actinomycetota</taxon>
        <taxon>Actinomycetes</taxon>
        <taxon>Micromonosporales</taxon>
        <taxon>Micromonosporaceae</taxon>
        <taxon>Micromonospora</taxon>
    </lineage>
</organism>